<evidence type="ECO:0000313" key="7">
    <source>
        <dbReference type="EMBL" id="OSX78802.1"/>
    </source>
</evidence>
<feature type="compositionally biased region" description="Low complexity" evidence="6">
    <location>
        <begin position="101"/>
        <end position="119"/>
    </location>
</feature>
<feature type="region of interest" description="Disordered" evidence="6">
    <location>
        <begin position="188"/>
        <end position="253"/>
    </location>
</feature>
<dbReference type="Pfam" id="PF05277">
    <property type="entry name" value="DUF726"/>
    <property type="match status" value="1"/>
</dbReference>
<proteinExistence type="inferred from homology"/>
<evidence type="ECO:0008006" key="9">
    <source>
        <dbReference type="Google" id="ProtNLM"/>
    </source>
</evidence>
<gene>
    <name evidence="7" type="ORF">BU14_0098s0028</name>
</gene>
<dbReference type="AlphaFoldDB" id="A0A1X6PD60"/>
<sequence>MGITGNKARRRLRTWVGEFEFERPADPRIARARARRADREQSAKGRRSGAGSGVTDAEVAVAEAAAVEAAAEIRASAAKKSSGGGRSWSRMLRGKSKRPSRSVSFKASTSSASAAAAAAGTKPPLPLPVSSKGGPDGGATAAAAADRLPRAATVVPSPGTPGAASDDLLTNLEDTDDFFGGADDHTIISSGSSTGSSRLGGRAAAAVGSMPTPRSSSVPGASRSGFPSLEPSSSAPLDGRSHPDGSEASVTSAADIWDEEAYPDFPGGRAGLDTLDPSLHVTICVPAWLHESTFGSSLAQFEVALQTLLPYSQHAALRWESGRLVQMGHAFARFWASKATVTTIQQAYPHVVAAASTVGGALAAAFALPLTVISCLDFVDNPWSVCISRANGAGEELADVLASRSYGCRPVTLIGYSLGARVVFKCLKSLAARGAVGIVDNAFLLGAPVSASPSSWRDAQAVVAGRLVNGYCATDWALAFFHRGVGHGVYVAGLRRVTTPGVENVDMGTFGVAGHRGLSEALPRALHALGVSTGRITMPPAPLPGSTPADGTVESTALVVVAPDVAAAGARSSPVAAMKRATTVAAADGDFWLAENGVSAGNVATPPAGGRRPGAEGGGCSPPTEGTAGASKRMGKHDGGNSKWFGSAWPSWSSPKSGQSRSSSAPAPAGVRGEQNGRGGPGGAGFDGVLGGGKDILVSLPPPTGGPGAVPDAGAFGLDTAGTAGGVAALAAPADAGAGADADGPAGAPARDASPDLDAQFQAYLRRHNVQLASGDSEDGSFTGVAAGAGGDSSSGDEDASNRTVVLPLGIELTERRFRPFLSPGTAYPISCTHVLTNASDEQRGLVVRLWEGAVSSTVPLSLGRRGSRTFPRLLASVELAWARPRPRGTMRFTVSVAMDEGGDAVLRVSRQWQAAGAVPAEVPRPDPLLDRPAPVPVVASLEDDASEADEALTAEARIPASRLCSHAERRAMEAAEREGKRRSKAKDKAPAGGGGKRLCWPSRRPRRLARQQQQRRRRRRCRRRRRVGRRRCQ</sequence>
<feature type="region of interest" description="Disordered" evidence="6">
    <location>
        <begin position="774"/>
        <end position="801"/>
    </location>
</feature>
<feature type="region of interest" description="Disordered" evidence="6">
    <location>
        <begin position="26"/>
        <end position="56"/>
    </location>
</feature>
<evidence type="ECO:0000256" key="5">
    <source>
        <dbReference type="ARBA" id="ARBA00023136"/>
    </source>
</evidence>
<dbReference type="InterPro" id="IPR029058">
    <property type="entry name" value="AB_hydrolase_fold"/>
</dbReference>
<reference evidence="7 8" key="1">
    <citation type="submission" date="2017-03" db="EMBL/GenBank/DDBJ databases">
        <title>WGS assembly of Porphyra umbilicalis.</title>
        <authorList>
            <person name="Brawley S.H."/>
            <person name="Blouin N.A."/>
            <person name="Ficko-Blean E."/>
            <person name="Wheeler G.L."/>
            <person name="Lohr M."/>
            <person name="Goodson H.V."/>
            <person name="Jenkins J.W."/>
            <person name="Blaby-Haas C.E."/>
            <person name="Helliwell K.E."/>
            <person name="Chan C."/>
            <person name="Marriage T."/>
            <person name="Bhattacharya D."/>
            <person name="Klein A.S."/>
            <person name="Badis Y."/>
            <person name="Brodie J."/>
            <person name="Cao Y."/>
            <person name="Collen J."/>
            <person name="Dittami S.M."/>
            <person name="Gachon C.M."/>
            <person name="Green B.R."/>
            <person name="Karpowicz S."/>
            <person name="Kim J.W."/>
            <person name="Kudahl U."/>
            <person name="Lin S."/>
            <person name="Michel G."/>
            <person name="Mittag M."/>
            <person name="Olson B.J."/>
            <person name="Pangilinan J."/>
            <person name="Peng Y."/>
            <person name="Qiu H."/>
            <person name="Shu S."/>
            <person name="Singer J.T."/>
            <person name="Smith A.G."/>
            <person name="Sprecher B.N."/>
            <person name="Wagner V."/>
            <person name="Wang W."/>
            <person name="Wang Z.-Y."/>
            <person name="Yan J."/>
            <person name="Yarish C."/>
            <person name="Zoeuner-Riek S."/>
            <person name="Zhuang Y."/>
            <person name="Zou Y."/>
            <person name="Lindquist E.A."/>
            <person name="Grimwood J."/>
            <person name="Barry K."/>
            <person name="Rokhsar D.S."/>
            <person name="Schmutz J."/>
            <person name="Stiller J.W."/>
            <person name="Grossman A.R."/>
            <person name="Prochnik S.E."/>
        </authorList>
    </citation>
    <scope>NUCLEOTIDE SEQUENCE [LARGE SCALE GENOMIC DNA]</scope>
    <source>
        <strain evidence="7">4086291</strain>
    </source>
</reference>
<dbReference type="Gene3D" id="2.60.34.10">
    <property type="entry name" value="Substrate Binding Domain Of DNAk, Chain A, domain 1"/>
    <property type="match status" value="1"/>
</dbReference>
<dbReference type="PANTHER" id="PTHR17920:SF3">
    <property type="entry name" value="TRANSMEMBRANE AND COILED-COIL DOMAIN-CONTAINING PROTEIN 4"/>
    <property type="match status" value="1"/>
</dbReference>
<name>A0A1X6PD60_PORUM</name>
<organism evidence="7 8">
    <name type="scientific">Porphyra umbilicalis</name>
    <name type="common">Purple laver</name>
    <name type="synonym">Red alga</name>
    <dbReference type="NCBI Taxonomy" id="2786"/>
    <lineage>
        <taxon>Eukaryota</taxon>
        <taxon>Rhodophyta</taxon>
        <taxon>Bangiophyceae</taxon>
        <taxon>Bangiales</taxon>
        <taxon>Bangiaceae</taxon>
        <taxon>Porphyra</taxon>
    </lineage>
</organism>
<comment type="subcellular location">
    <subcellularLocation>
        <location evidence="1">Membrane</location>
        <topology evidence="1">Multi-pass membrane protein</topology>
    </subcellularLocation>
</comment>
<feature type="region of interest" description="Disordered" evidence="6">
    <location>
        <begin position="964"/>
        <end position="1034"/>
    </location>
</feature>
<feature type="compositionally biased region" description="Gly residues" evidence="6">
    <location>
        <begin position="676"/>
        <end position="694"/>
    </location>
</feature>
<dbReference type="GO" id="GO:0016020">
    <property type="term" value="C:membrane"/>
    <property type="evidence" value="ECO:0007669"/>
    <property type="project" value="UniProtKB-SubCell"/>
</dbReference>
<dbReference type="SUPFAM" id="SSF53474">
    <property type="entry name" value="alpha/beta-Hydrolases"/>
    <property type="match status" value="1"/>
</dbReference>
<dbReference type="PANTHER" id="PTHR17920">
    <property type="entry name" value="TRANSMEMBRANE AND COILED-COIL DOMAIN-CONTAINING PROTEIN 4 TMCO4"/>
    <property type="match status" value="1"/>
</dbReference>
<dbReference type="InterPro" id="IPR007941">
    <property type="entry name" value="DUF726"/>
</dbReference>
<dbReference type="SUPFAM" id="SSF100920">
    <property type="entry name" value="Heat shock protein 70kD (HSP70), peptide-binding domain"/>
    <property type="match status" value="1"/>
</dbReference>
<comment type="similarity">
    <text evidence="2">Belongs to the TMCO4 family.</text>
</comment>
<evidence type="ECO:0000256" key="4">
    <source>
        <dbReference type="ARBA" id="ARBA00022989"/>
    </source>
</evidence>
<keyword evidence="8" id="KW-1185">Reference proteome</keyword>
<evidence type="ECO:0000313" key="8">
    <source>
        <dbReference type="Proteomes" id="UP000218209"/>
    </source>
</evidence>
<feature type="compositionally biased region" description="Basic and acidic residues" evidence="6">
    <location>
        <begin position="26"/>
        <end position="43"/>
    </location>
</feature>
<dbReference type="OrthoDB" id="277931at2759"/>
<dbReference type="Proteomes" id="UP000218209">
    <property type="component" value="Unassembled WGS sequence"/>
</dbReference>
<evidence type="ECO:0000256" key="2">
    <source>
        <dbReference type="ARBA" id="ARBA00009824"/>
    </source>
</evidence>
<feature type="compositionally biased region" description="Low complexity" evidence="6">
    <location>
        <begin position="72"/>
        <end position="81"/>
    </location>
</feature>
<feature type="region of interest" description="Disordered" evidence="6">
    <location>
        <begin position="603"/>
        <end position="712"/>
    </location>
</feature>
<keyword evidence="3" id="KW-0812">Transmembrane</keyword>
<protein>
    <recommendedName>
        <fullName evidence="9">DUF726 domain-containing protein</fullName>
    </recommendedName>
</protein>
<keyword evidence="5" id="KW-0472">Membrane</keyword>
<feature type="compositionally biased region" description="Basic residues" evidence="6">
    <location>
        <begin position="1004"/>
        <end position="1034"/>
    </location>
</feature>
<feature type="compositionally biased region" description="Low complexity" evidence="6">
    <location>
        <begin position="189"/>
        <end position="209"/>
    </location>
</feature>
<evidence type="ECO:0000256" key="6">
    <source>
        <dbReference type="SAM" id="MobiDB-lite"/>
    </source>
</evidence>
<feature type="compositionally biased region" description="Basic and acidic residues" evidence="6">
    <location>
        <begin position="966"/>
        <end position="980"/>
    </location>
</feature>
<keyword evidence="4" id="KW-1133">Transmembrane helix</keyword>
<dbReference type="InterPro" id="IPR029047">
    <property type="entry name" value="HSP70_peptide-bd_sf"/>
</dbReference>
<feature type="region of interest" description="Disordered" evidence="6">
    <location>
        <begin position="72"/>
        <end position="144"/>
    </location>
</feature>
<evidence type="ECO:0000256" key="3">
    <source>
        <dbReference type="ARBA" id="ARBA00022692"/>
    </source>
</evidence>
<dbReference type="EMBL" id="KV918804">
    <property type="protein sequence ID" value="OSX78802.1"/>
    <property type="molecule type" value="Genomic_DNA"/>
</dbReference>
<feature type="compositionally biased region" description="Gly residues" evidence="6">
    <location>
        <begin position="611"/>
        <end position="620"/>
    </location>
</feature>
<accession>A0A1X6PD60</accession>
<evidence type="ECO:0000256" key="1">
    <source>
        <dbReference type="ARBA" id="ARBA00004141"/>
    </source>
</evidence>
<feature type="compositionally biased region" description="Low complexity" evidence="6">
    <location>
        <begin position="650"/>
        <end position="669"/>
    </location>
</feature>